<dbReference type="GO" id="GO:0005525">
    <property type="term" value="F:GTP binding"/>
    <property type="evidence" value="ECO:0007669"/>
    <property type="project" value="UniProtKB-UniRule"/>
</dbReference>
<evidence type="ECO:0000256" key="2">
    <source>
        <dbReference type="ARBA" id="ARBA00022741"/>
    </source>
</evidence>
<reference evidence="8 9" key="1">
    <citation type="submission" date="2019-01" db="EMBL/GenBank/DDBJ databases">
        <authorList>
            <consortium name="Pathogen Informatics"/>
        </authorList>
    </citation>
    <scope>NUCLEOTIDE SEQUENCE [LARGE SCALE GENOMIC DNA]</scope>
    <source>
        <strain evidence="8 9">NCTC10168</strain>
    </source>
</reference>
<name>A0A449B3V3_9BACT</name>
<dbReference type="PRINTS" id="PR00423">
    <property type="entry name" value="CELLDVISFTSZ"/>
</dbReference>
<dbReference type="InterPro" id="IPR018316">
    <property type="entry name" value="Tubulin/FtsZ_2-layer-sand-dom"/>
</dbReference>
<feature type="binding site" evidence="5">
    <location>
        <begin position="21"/>
        <end position="25"/>
    </location>
    <ligand>
        <name>GTP</name>
        <dbReference type="ChEBI" id="CHEBI:37565"/>
    </ligand>
</feature>
<dbReference type="InterPro" id="IPR008280">
    <property type="entry name" value="Tub_FtsZ_C"/>
</dbReference>
<dbReference type="GO" id="GO:0051258">
    <property type="term" value="P:protein polymerization"/>
    <property type="evidence" value="ECO:0007669"/>
    <property type="project" value="UniProtKB-UniRule"/>
</dbReference>
<dbReference type="GO" id="GO:0005737">
    <property type="term" value="C:cytoplasm"/>
    <property type="evidence" value="ECO:0007669"/>
    <property type="project" value="UniProtKB-SubCell"/>
</dbReference>
<evidence type="ECO:0000259" key="6">
    <source>
        <dbReference type="SMART" id="SM00864"/>
    </source>
</evidence>
<dbReference type="InterPro" id="IPR020805">
    <property type="entry name" value="Cell_div_FtsZ_CS"/>
</dbReference>
<dbReference type="InterPro" id="IPR045061">
    <property type="entry name" value="FtsZ/CetZ"/>
</dbReference>
<evidence type="ECO:0000259" key="7">
    <source>
        <dbReference type="SMART" id="SM00865"/>
    </source>
</evidence>
<dbReference type="GO" id="GO:0003924">
    <property type="term" value="F:GTPase activity"/>
    <property type="evidence" value="ECO:0007669"/>
    <property type="project" value="UniProtKB-UniRule"/>
</dbReference>
<comment type="subcellular location">
    <subcellularLocation>
        <location evidence="5">Cytoplasm</location>
    </subcellularLocation>
    <text evidence="5">Assembles at midcell at the inner surface of the cytoplasmic membrane.</text>
</comment>
<evidence type="ECO:0000256" key="3">
    <source>
        <dbReference type="ARBA" id="ARBA00023134"/>
    </source>
</evidence>
<keyword evidence="5" id="KW-0131">Cell cycle</keyword>
<dbReference type="SUPFAM" id="SSF52490">
    <property type="entry name" value="Tubulin nucleotide-binding domain-like"/>
    <property type="match status" value="1"/>
</dbReference>
<dbReference type="EMBL" id="LR215037">
    <property type="protein sequence ID" value="VEU75283.1"/>
    <property type="molecule type" value="Genomic_DNA"/>
</dbReference>
<keyword evidence="3 5" id="KW-0342">GTP-binding</keyword>
<dbReference type="Pfam" id="PF00091">
    <property type="entry name" value="Tubulin"/>
    <property type="match status" value="1"/>
</dbReference>
<dbReference type="SUPFAM" id="SSF55307">
    <property type="entry name" value="Tubulin C-terminal domain-like"/>
    <property type="match status" value="1"/>
</dbReference>
<dbReference type="AlphaFoldDB" id="A0A449B3V3"/>
<dbReference type="GO" id="GO:0000917">
    <property type="term" value="P:division septum assembly"/>
    <property type="evidence" value="ECO:0007669"/>
    <property type="project" value="UniProtKB-KW"/>
</dbReference>
<comment type="similarity">
    <text evidence="1 5">Belongs to the FtsZ family.</text>
</comment>
<keyword evidence="4 5" id="KW-0717">Septation</keyword>
<dbReference type="Proteomes" id="UP000290243">
    <property type="component" value="Chromosome"/>
</dbReference>
<dbReference type="InterPro" id="IPR003008">
    <property type="entry name" value="Tubulin_FtsZ_GTPase"/>
</dbReference>
<keyword evidence="5 8" id="KW-0132">Cell division</keyword>
<evidence type="ECO:0000256" key="5">
    <source>
        <dbReference type="HAMAP-Rule" id="MF_00909"/>
    </source>
</evidence>
<feature type="binding site" evidence="5">
    <location>
        <position position="147"/>
    </location>
    <ligand>
        <name>GTP</name>
        <dbReference type="ChEBI" id="CHEBI:37565"/>
    </ligand>
</feature>
<dbReference type="KEGG" id="mmau:NCTC10168_00200"/>
<dbReference type="CDD" id="cd02201">
    <property type="entry name" value="FtsZ_type1"/>
    <property type="match status" value="1"/>
</dbReference>
<dbReference type="GO" id="GO:0032153">
    <property type="term" value="C:cell division site"/>
    <property type="evidence" value="ECO:0007669"/>
    <property type="project" value="UniProtKB-UniRule"/>
</dbReference>
<evidence type="ECO:0000256" key="4">
    <source>
        <dbReference type="ARBA" id="ARBA00023210"/>
    </source>
</evidence>
<dbReference type="PANTHER" id="PTHR30314">
    <property type="entry name" value="CELL DIVISION PROTEIN FTSZ-RELATED"/>
    <property type="match status" value="1"/>
</dbReference>
<comment type="caution">
    <text evidence="5">Lacks conserved residue(s) required for the propagation of feature annotation.</text>
</comment>
<dbReference type="GO" id="GO:0043093">
    <property type="term" value="P:FtsZ-dependent cytokinesis"/>
    <property type="evidence" value="ECO:0007669"/>
    <property type="project" value="UniProtKB-UniRule"/>
</dbReference>
<dbReference type="SMART" id="SM00865">
    <property type="entry name" value="Tubulin_C"/>
    <property type="match status" value="1"/>
</dbReference>
<keyword evidence="5" id="KW-0963">Cytoplasm</keyword>
<sequence length="391" mass="43232">MDNTDFYEISKLNIKIIGVGGAGNNAINLLINDEEQLVKNDNLFVANTDAQDLNKSACNNKILLGGAESRGFGAGGNPEKGKELAEKSIDEIKKTINKTDLLILVGGLGGGTGTGALPVFAKVAKELGILTVAFVTTPFEKFEGSKKRIIAINGLDELKKYVDSYVVISNQKLSEYYKDIPLKQALLKSNVTLKNAIKMINDILNKNGTINIDFNDISEVLRNGQETIIVSTKATGKDKVKNAVDKALKNTLFESEIKNCKKLLLNYHLDSKGTISQMEEASKLIYEYLNIEDDDKLKVIPGVVQEEENENGEKSDDFFIVNVIASGLNENTYVEEVKNSNVKVTINENHNEFNYEFDDDIIEQTSEYHSNVPGFINGNLKNEIDNEDSEF</sequence>
<feature type="binding site" evidence="5">
    <location>
        <begin position="111"/>
        <end position="113"/>
    </location>
    <ligand>
        <name>GTP</name>
        <dbReference type="ChEBI" id="CHEBI:37565"/>
    </ligand>
</feature>
<feature type="domain" description="Tubulin/FtsZ GTPase" evidence="6">
    <location>
        <begin position="13"/>
        <end position="208"/>
    </location>
</feature>
<accession>A0A449B3V3</accession>
<keyword evidence="2 5" id="KW-0547">Nucleotide-binding</keyword>
<dbReference type="PROSITE" id="PS01134">
    <property type="entry name" value="FTSZ_1"/>
    <property type="match status" value="1"/>
</dbReference>
<evidence type="ECO:0000313" key="9">
    <source>
        <dbReference type="Proteomes" id="UP000290243"/>
    </source>
</evidence>
<dbReference type="RefSeq" id="WP_129646250.1">
    <property type="nucleotide sequence ID" value="NZ_LR215037.1"/>
</dbReference>
<dbReference type="InterPro" id="IPR036525">
    <property type="entry name" value="Tubulin/FtsZ_GTPase_sf"/>
</dbReference>
<dbReference type="PANTHER" id="PTHR30314:SF3">
    <property type="entry name" value="MITOCHONDRIAL DIVISION PROTEIN FSZA"/>
    <property type="match status" value="1"/>
</dbReference>
<keyword evidence="9" id="KW-1185">Reference proteome</keyword>
<protein>
    <recommendedName>
        <fullName evidence="5">Cell division protein FtsZ</fullName>
    </recommendedName>
</protein>
<comment type="subunit">
    <text evidence="5">Homodimer. Polymerizes to form a dynamic ring structure in a strictly GTP-dependent manner. Interacts directly with several other division proteins.</text>
</comment>
<evidence type="ECO:0000256" key="1">
    <source>
        <dbReference type="ARBA" id="ARBA00009690"/>
    </source>
</evidence>
<feature type="domain" description="Tubulin/FtsZ 2-layer sandwich" evidence="7">
    <location>
        <begin position="210"/>
        <end position="337"/>
    </location>
</feature>
<evidence type="ECO:0000313" key="8">
    <source>
        <dbReference type="EMBL" id="VEU75283.1"/>
    </source>
</evidence>
<proteinExistence type="inferred from homology"/>
<dbReference type="InterPro" id="IPR000158">
    <property type="entry name" value="Cell_div_FtsZ"/>
</dbReference>
<dbReference type="OrthoDB" id="9813375at2"/>
<feature type="binding site" evidence="5">
    <location>
        <position position="190"/>
    </location>
    <ligand>
        <name>GTP</name>
        <dbReference type="ChEBI" id="CHEBI:37565"/>
    </ligand>
</feature>
<dbReference type="Gene3D" id="3.40.50.1440">
    <property type="entry name" value="Tubulin/FtsZ, GTPase domain"/>
    <property type="match status" value="1"/>
</dbReference>
<comment type="function">
    <text evidence="5">Essential cell division protein that forms a contractile ring structure (Z ring) at the future cell division site. The regulation of the ring assembly controls the timing and the location of cell division. One of the functions of the FtsZ ring is to recruit other cell division proteins to the septum to produce a new cell wall between the dividing cells. Binds GTP and shows GTPase activity.</text>
</comment>
<organism evidence="8 9">
    <name type="scientific">Mycoplasmopsis maculosa</name>
    <dbReference type="NCBI Taxonomy" id="114885"/>
    <lineage>
        <taxon>Bacteria</taxon>
        <taxon>Bacillati</taxon>
        <taxon>Mycoplasmatota</taxon>
        <taxon>Mycoplasmoidales</taxon>
        <taxon>Metamycoplasmataceae</taxon>
        <taxon>Mycoplasmopsis</taxon>
    </lineage>
</organism>
<dbReference type="SMART" id="SM00864">
    <property type="entry name" value="Tubulin"/>
    <property type="match status" value="1"/>
</dbReference>
<dbReference type="HAMAP" id="MF_00909">
    <property type="entry name" value="FtsZ"/>
    <property type="match status" value="1"/>
</dbReference>
<gene>
    <name evidence="5 8" type="primary">ftsZ</name>
    <name evidence="8" type="ORF">NCTC10168_00200</name>
</gene>